<keyword evidence="3" id="KW-1185">Reference proteome</keyword>
<dbReference type="EMBL" id="VCKX01000245">
    <property type="protein sequence ID" value="TMR24125.1"/>
    <property type="molecule type" value="Genomic_DNA"/>
</dbReference>
<organism evidence="2 3">
    <name type="scientific">Nonomuraea zeae</name>
    <dbReference type="NCBI Taxonomy" id="1642303"/>
    <lineage>
        <taxon>Bacteria</taxon>
        <taxon>Bacillati</taxon>
        <taxon>Actinomycetota</taxon>
        <taxon>Actinomycetes</taxon>
        <taxon>Streptosporangiales</taxon>
        <taxon>Streptosporangiaceae</taxon>
        <taxon>Nonomuraea</taxon>
    </lineage>
</organism>
<dbReference type="InterPro" id="IPR032710">
    <property type="entry name" value="NTF2-like_dom_sf"/>
</dbReference>
<dbReference type="Gene3D" id="3.10.450.50">
    <property type="match status" value="1"/>
</dbReference>
<dbReference type="OrthoDB" id="3540333at2"/>
<dbReference type="AlphaFoldDB" id="A0A5S4FTN8"/>
<dbReference type="Pfam" id="PF14534">
    <property type="entry name" value="DUF4440"/>
    <property type="match status" value="1"/>
</dbReference>
<comment type="caution">
    <text evidence="2">The sequence shown here is derived from an EMBL/GenBank/DDBJ whole genome shotgun (WGS) entry which is preliminary data.</text>
</comment>
<evidence type="ECO:0000259" key="1">
    <source>
        <dbReference type="Pfam" id="PF14534"/>
    </source>
</evidence>
<dbReference type="SUPFAM" id="SSF54427">
    <property type="entry name" value="NTF2-like"/>
    <property type="match status" value="1"/>
</dbReference>
<dbReference type="Proteomes" id="UP000306628">
    <property type="component" value="Unassembled WGS sequence"/>
</dbReference>
<evidence type="ECO:0000313" key="3">
    <source>
        <dbReference type="Proteomes" id="UP000306628"/>
    </source>
</evidence>
<evidence type="ECO:0000313" key="2">
    <source>
        <dbReference type="EMBL" id="TMR24125.1"/>
    </source>
</evidence>
<proteinExistence type="predicted"/>
<accession>A0A5S4FTN8</accession>
<feature type="domain" description="DUF4440" evidence="1">
    <location>
        <begin position="47"/>
        <end position="157"/>
    </location>
</feature>
<protein>
    <submittedName>
        <fullName evidence="2">Nuclear transport factor 2 family protein</fullName>
    </submittedName>
</protein>
<sequence length="167" mass="17766">MSGGRCPPRAPIAGEKTVDLVTDVKVYPRLSASTERTRMTTDRDTLLQHDQSFFDALVSGDRDLLEALLSDDFVLVGVEDGAVADKGVVLDLMASGALRFPRITSFPDEAIVRVLGEVAIIVGRTGMSFTGPDGTAFSAGSRYTHVYAAASDGAWRLVSAQGTTIKD</sequence>
<reference evidence="2 3" key="1">
    <citation type="submission" date="2019-05" db="EMBL/GenBank/DDBJ databases">
        <title>Draft genome sequence of Nonomuraea zeae DSM 100528.</title>
        <authorList>
            <person name="Saricaoglu S."/>
            <person name="Isik K."/>
        </authorList>
    </citation>
    <scope>NUCLEOTIDE SEQUENCE [LARGE SCALE GENOMIC DNA]</scope>
    <source>
        <strain evidence="2 3">DSM 100528</strain>
    </source>
</reference>
<gene>
    <name evidence="2" type="ORF">ETD85_47005</name>
</gene>
<dbReference type="InterPro" id="IPR027843">
    <property type="entry name" value="DUF4440"/>
</dbReference>
<name>A0A5S4FTN8_9ACTN</name>